<keyword evidence="4" id="KW-0238">DNA-binding</keyword>
<dbReference type="Gene3D" id="3.40.50.1010">
    <property type="entry name" value="5'-nuclease"/>
    <property type="match status" value="1"/>
</dbReference>
<dbReference type="GO" id="GO:0017108">
    <property type="term" value="F:5'-flap endonuclease activity"/>
    <property type="evidence" value="ECO:0007669"/>
    <property type="project" value="InterPro"/>
</dbReference>
<evidence type="ECO:0000313" key="6">
    <source>
        <dbReference type="EMBL" id="PIU69180.1"/>
    </source>
</evidence>
<dbReference type="InterPro" id="IPR002421">
    <property type="entry name" value="5-3_exonuclease"/>
</dbReference>
<dbReference type="SUPFAM" id="SSF88723">
    <property type="entry name" value="PIN domain-like"/>
    <property type="match status" value="1"/>
</dbReference>
<protein>
    <recommendedName>
        <fullName evidence="5">5'-3' exonuclease domain-containing protein</fullName>
    </recommendedName>
</protein>
<dbReference type="InterPro" id="IPR029060">
    <property type="entry name" value="PIN-like_dom_sf"/>
</dbReference>
<keyword evidence="2" id="KW-0378">Hydrolase</keyword>
<organism evidence="6 7">
    <name type="scientific">candidate division WWE3 bacterium CG06_land_8_20_14_3_00_42_16</name>
    <dbReference type="NCBI Taxonomy" id="1975083"/>
    <lineage>
        <taxon>Bacteria</taxon>
        <taxon>Katanobacteria</taxon>
    </lineage>
</organism>
<evidence type="ECO:0000256" key="4">
    <source>
        <dbReference type="ARBA" id="ARBA00023125"/>
    </source>
</evidence>
<accession>A0A2M7APE3</accession>
<reference evidence="7" key="1">
    <citation type="submission" date="2017-09" db="EMBL/GenBank/DDBJ databases">
        <title>Depth-based differentiation of microbial function through sediment-hosted aquifers and enrichment of novel symbionts in the deep terrestrial subsurface.</title>
        <authorList>
            <person name="Probst A.J."/>
            <person name="Ladd B."/>
            <person name="Jarett J.K."/>
            <person name="Geller-Mcgrath D.E."/>
            <person name="Sieber C.M.K."/>
            <person name="Emerson J.B."/>
            <person name="Anantharaman K."/>
            <person name="Thomas B.C."/>
            <person name="Malmstrom R."/>
            <person name="Stieglmeier M."/>
            <person name="Klingl A."/>
            <person name="Woyke T."/>
            <person name="Ryan C.M."/>
            <person name="Banfield J.F."/>
        </authorList>
    </citation>
    <scope>NUCLEOTIDE SEQUENCE [LARGE SCALE GENOMIC DNA]</scope>
</reference>
<dbReference type="GO" id="GO:0008409">
    <property type="term" value="F:5'-3' exonuclease activity"/>
    <property type="evidence" value="ECO:0007669"/>
    <property type="project" value="InterPro"/>
</dbReference>
<name>A0A2M7APE3_UNCKA</name>
<keyword evidence="1" id="KW-0540">Nuclease</keyword>
<dbReference type="SMART" id="SM00279">
    <property type="entry name" value="HhH2"/>
    <property type="match status" value="1"/>
</dbReference>
<comment type="caution">
    <text evidence="6">The sequence shown here is derived from an EMBL/GenBank/DDBJ whole genome shotgun (WGS) entry which is preliminary data.</text>
</comment>
<proteinExistence type="predicted"/>
<feature type="domain" description="5'-3' exonuclease" evidence="5">
    <location>
        <begin position="2"/>
        <end position="263"/>
    </location>
</feature>
<evidence type="ECO:0000256" key="2">
    <source>
        <dbReference type="ARBA" id="ARBA00022801"/>
    </source>
</evidence>
<dbReference type="Pfam" id="PF02739">
    <property type="entry name" value="5_3_exonuc_N"/>
    <property type="match status" value="1"/>
</dbReference>
<dbReference type="FunFam" id="3.40.50.1010:FF:000001">
    <property type="entry name" value="DNA polymerase I"/>
    <property type="match status" value="1"/>
</dbReference>
<dbReference type="SUPFAM" id="SSF47807">
    <property type="entry name" value="5' to 3' exonuclease, C-terminal subdomain"/>
    <property type="match status" value="1"/>
</dbReference>
<dbReference type="FunFam" id="1.10.150.20:FF:000003">
    <property type="entry name" value="DNA polymerase I"/>
    <property type="match status" value="1"/>
</dbReference>
<dbReference type="GO" id="GO:0003677">
    <property type="term" value="F:DNA binding"/>
    <property type="evidence" value="ECO:0007669"/>
    <property type="project" value="UniProtKB-KW"/>
</dbReference>
<dbReference type="PANTHER" id="PTHR42646">
    <property type="entry name" value="FLAP ENDONUCLEASE XNI"/>
    <property type="match status" value="1"/>
</dbReference>
<evidence type="ECO:0000259" key="5">
    <source>
        <dbReference type="SMART" id="SM00475"/>
    </source>
</evidence>
<dbReference type="EMBL" id="PEWD01000023">
    <property type="protein sequence ID" value="PIU69180.1"/>
    <property type="molecule type" value="Genomic_DNA"/>
</dbReference>
<dbReference type="InterPro" id="IPR008918">
    <property type="entry name" value="HhH2"/>
</dbReference>
<dbReference type="CDD" id="cd09859">
    <property type="entry name" value="PIN_53EXO"/>
    <property type="match status" value="1"/>
</dbReference>
<gene>
    <name evidence="6" type="ORF">COS81_01105</name>
</gene>
<keyword evidence="3" id="KW-0269">Exonuclease</keyword>
<dbReference type="SMART" id="SM00475">
    <property type="entry name" value="53EXOc"/>
    <property type="match status" value="1"/>
</dbReference>
<dbReference type="AlphaFoldDB" id="A0A2M7APE3"/>
<dbReference type="InterPro" id="IPR020046">
    <property type="entry name" value="5-3_exonucl_a-hlix_arch_N"/>
</dbReference>
<evidence type="ECO:0000256" key="3">
    <source>
        <dbReference type="ARBA" id="ARBA00022839"/>
    </source>
</evidence>
<dbReference type="InterPro" id="IPR036279">
    <property type="entry name" value="5-3_exonuclease_C_sf"/>
</dbReference>
<dbReference type="GO" id="GO:0033567">
    <property type="term" value="P:DNA replication, Okazaki fragment processing"/>
    <property type="evidence" value="ECO:0007669"/>
    <property type="project" value="InterPro"/>
</dbReference>
<dbReference type="InterPro" id="IPR020045">
    <property type="entry name" value="DNA_polI_H3TH"/>
</dbReference>
<dbReference type="Pfam" id="PF01367">
    <property type="entry name" value="5_3_exonuc"/>
    <property type="match status" value="1"/>
</dbReference>
<dbReference type="CDD" id="cd09898">
    <property type="entry name" value="H3TH_53EXO"/>
    <property type="match status" value="1"/>
</dbReference>
<dbReference type="InterPro" id="IPR038969">
    <property type="entry name" value="FEN"/>
</dbReference>
<evidence type="ECO:0000256" key="1">
    <source>
        <dbReference type="ARBA" id="ARBA00022722"/>
    </source>
</evidence>
<sequence>MKRLVLLDAHALIHRAYHALPPLTTSAGEPVNAVYGFASMFFKVLEDLKPDFVVAAFDKKTPTFRHAGFKGYKAQRPPLPDDLISQIPLVHKLIEVLGVLHFEVDGYEADDIIGTLSDRVIKEDPQIDEILIVTGDRDTLQLVGPKVKVYTTRAKLSDTVTIDEKAVWDKYGIKPQQVVCYKALVGDPSDNIPGVYGIGEKTAAKLLQQFGSLDRIYDNLNHIEDKTREKLINFKDDAFLSYKLAEIVRDVPLNFKLEEAKIQNFDKEKTVRFLESLGFKSLIRRLLGENKKSQTESKTKGKKENGQLSFI</sequence>
<dbReference type="Proteomes" id="UP000229916">
    <property type="component" value="Unassembled WGS sequence"/>
</dbReference>
<evidence type="ECO:0000313" key="7">
    <source>
        <dbReference type="Proteomes" id="UP000229916"/>
    </source>
</evidence>
<dbReference type="PANTHER" id="PTHR42646:SF2">
    <property type="entry name" value="5'-3' EXONUCLEASE FAMILY PROTEIN"/>
    <property type="match status" value="1"/>
</dbReference>
<dbReference type="Gene3D" id="1.10.150.20">
    <property type="entry name" value="5' to 3' exonuclease, C-terminal subdomain"/>
    <property type="match status" value="1"/>
</dbReference>